<dbReference type="GO" id="GO:0008173">
    <property type="term" value="F:RNA methyltransferase activity"/>
    <property type="evidence" value="ECO:0007669"/>
    <property type="project" value="InterPro"/>
</dbReference>
<evidence type="ECO:0000256" key="2">
    <source>
        <dbReference type="ARBA" id="ARBA00022679"/>
    </source>
</evidence>
<dbReference type="GO" id="GO:0003723">
    <property type="term" value="F:RNA binding"/>
    <property type="evidence" value="ECO:0007669"/>
    <property type="project" value="UniProtKB-UniRule"/>
</dbReference>
<evidence type="ECO:0000256" key="3">
    <source>
        <dbReference type="ARBA" id="ARBA00022691"/>
    </source>
</evidence>
<dbReference type="Pfam" id="PF01189">
    <property type="entry name" value="Methyltr_RsmB-F"/>
    <property type="match status" value="1"/>
</dbReference>
<dbReference type="InterPro" id="IPR054728">
    <property type="entry name" value="RsmB-like_ferredoxin"/>
</dbReference>
<dbReference type="PANTHER" id="PTHR22807">
    <property type="entry name" value="NOP2 YEAST -RELATED NOL1/NOP2/FMU SUN DOMAIN-CONTAINING"/>
    <property type="match status" value="1"/>
</dbReference>
<dbReference type="CDD" id="cd02440">
    <property type="entry name" value="AdoMet_MTases"/>
    <property type="match status" value="1"/>
</dbReference>
<evidence type="ECO:0000313" key="8">
    <source>
        <dbReference type="Proteomes" id="UP000256845"/>
    </source>
</evidence>
<feature type="binding site" evidence="5">
    <location>
        <position position="320"/>
    </location>
    <ligand>
        <name>S-adenosyl-L-methionine</name>
        <dbReference type="ChEBI" id="CHEBI:59789"/>
    </ligand>
</feature>
<reference evidence="7 8" key="1">
    <citation type="submission" date="2018-07" db="EMBL/GenBank/DDBJ databases">
        <title>Genomic Encyclopedia of Type Strains, Phase III (KMG-III): the genomes of soil and plant-associated and newly described type strains.</title>
        <authorList>
            <person name="Whitman W."/>
        </authorList>
    </citation>
    <scope>NUCLEOTIDE SEQUENCE [LARGE SCALE GENOMIC DNA]</scope>
    <source>
        <strain evidence="7 8">CECT 8488</strain>
    </source>
</reference>
<dbReference type="OrthoDB" id="9810297at2"/>
<dbReference type="PROSITE" id="PS51686">
    <property type="entry name" value="SAM_MT_RSMB_NOP"/>
    <property type="match status" value="1"/>
</dbReference>
<gene>
    <name evidence="7" type="ORF">DFP90_101289</name>
</gene>
<dbReference type="InterPro" id="IPR029063">
    <property type="entry name" value="SAM-dependent_MTases_sf"/>
</dbReference>
<comment type="caution">
    <text evidence="7">The sequence shown here is derived from an EMBL/GenBank/DDBJ whole genome shotgun (WGS) entry which is preliminary data.</text>
</comment>
<evidence type="ECO:0000256" key="5">
    <source>
        <dbReference type="PROSITE-ProRule" id="PRU01023"/>
    </source>
</evidence>
<keyword evidence="4 5" id="KW-0694">RNA-binding</keyword>
<sequence>MKPAARTLAAIDLLDRLDEPDNIPVDKLLADWGRQNRFAGSKDRSAIATKVYGVLRRRAQLDWWLQRAGGDISNRSRLLVWYKFRRDMPMERIEENFDGTNYAPEKLTEREKRVLIELDGQQLMHGCQPIAAKGNIPDWLEEKMTKLYGNKVIEHLAAFNQEAPVDLRVNTLKSSRSAAIKALEAEEIIVDPTRLSPIGLRLEKRQPLSGTKSFRDGLVEVQDEGSQLAALLADTKPGHKVVDFCCGAGGKSLAMAAEMENKGRIIACDVSEARLKRATQRFKRAGVFTVETRTLSSERDKWIKRRAGKLDGGFNRVLVDAPCSGSGTWRRNPDQKWRTTEQDLEELSKLQASILDSSARLVSPGGRLIYVTCSIFEEENEAQVEHFLKENSSFFLHPIAKIWGEKFPSPCPTDADTLRLNPLDHGTDGFFVAVMERKL</sequence>
<feature type="active site" description="Nucleophile" evidence="5">
    <location>
        <position position="373"/>
    </location>
</feature>
<protein>
    <submittedName>
        <fullName evidence="7">16S rRNA (Cytosine967-C5)-methyltransferase</fullName>
    </submittedName>
</protein>
<evidence type="ECO:0000256" key="1">
    <source>
        <dbReference type="ARBA" id="ARBA00022603"/>
    </source>
</evidence>
<comment type="caution">
    <text evidence="5">Lacks conserved residue(s) required for the propagation of feature annotation.</text>
</comment>
<dbReference type="PRINTS" id="PR02008">
    <property type="entry name" value="RCMTFAMILY"/>
</dbReference>
<evidence type="ECO:0000313" key="7">
    <source>
        <dbReference type="EMBL" id="RED53499.1"/>
    </source>
</evidence>
<dbReference type="Gene3D" id="3.40.50.150">
    <property type="entry name" value="Vaccinia Virus protein VP39"/>
    <property type="match status" value="1"/>
</dbReference>
<feature type="binding site" evidence="5">
    <location>
        <position position="269"/>
    </location>
    <ligand>
        <name>S-adenosyl-L-methionine</name>
        <dbReference type="ChEBI" id="CHEBI:59789"/>
    </ligand>
</feature>
<dbReference type="Proteomes" id="UP000256845">
    <property type="component" value="Unassembled WGS sequence"/>
</dbReference>
<dbReference type="InterPro" id="IPR049560">
    <property type="entry name" value="MeTrfase_RsmB-F_NOP2_cat"/>
</dbReference>
<dbReference type="Gene3D" id="3.30.70.1170">
    <property type="entry name" value="Sun protein, domain 3"/>
    <property type="match status" value="1"/>
</dbReference>
<keyword evidence="2 5" id="KW-0808">Transferase</keyword>
<feature type="domain" description="SAM-dependent MTase RsmB/NOP-type" evidence="6">
    <location>
        <begin position="155"/>
        <end position="438"/>
    </location>
</feature>
<dbReference type="GO" id="GO:0001510">
    <property type="term" value="P:RNA methylation"/>
    <property type="evidence" value="ECO:0007669"/>
    <property type="project" value="InterPro"/>
</dbReference>
<keyword evidence="1 5" id="KW-0489">Methyltransferase</keyword>
<organism evidence="7 8">
    <name type="scientific">Aestuariispira insulae</name>
    <dbReference type="NCBI Taxonomy" id="1461337"/>
    <lineage>
        <taxon>Bacteria</taxon>
        <taxon>Pseudomonadati</taxon>
        <taxon>Pseudomonadota</taxon>
        <taxon>Alphaproteobacteria</taxon>
        <taxon>Rhodospirillales</taxon>
        <taxon>Kiloniellaceae</taxon>
        <taxon>Aestuariispira</taxon>
    </lineage>
</organism>
<dbReference type="AlphaFoldDB" id="A0A3D9HVQ1"/>
<dbReference type="SUPFAM" id="SSF53335">
    <property type="entry name" value="S-adenosyl-L-methionine-dependent methyltransferases"/>
    <property type="match status" value="1"/>
</dbReference>
<dbReference type="EMBL" id="QRDW01000001">
    <property type="protein sequence ID" value="RED53499.1"/>
    <property type="molecule type" value="Genomic_DNA"/>
</dbReference>
<comment type="similarity">
    <text evidence="5">Belongs to the class I-like SAM-binding methyltransferase superfamily. RsmB/NOP family.</text>
</comment>
<evidence type="ECO:0000259" key="6">
    <source>
        <dbReference type="PROSITE" id="PS51686"/>
    </source>
</evidence>
<dbReference type="RefSeq" id="WP_115934632.1">
    <property type="nucleotide sequence ID" value="NZ_QRDW01000001.1"/>
</dbReference>
<accession>A0A3D9HVQ1</accession>
<keyword evidence="8" id="KW-1185">Reference proteome</keyword>
<dbReference type="Pfam" id="PF22458">
    <property type="entry name" value="RsmF-B_ferredox"/>
    <property type="match status" value="1"/>
</dbReference>
<proteinExistence type="inferred from homology"/>
<dbReference type="InterPro" id="IPR023267">
    <property type="entry name" value="RCMT"/>
</dbReference>
<keyword evidence="3 5" id="KW-0949">S-adenosyl-L-methionine</keyword>
<evidence type="ECO:0000256" key="4">
    <source>
        <dbReference type="ARBA" id="ARBA00022884"/>
    </source>
</evidence>
<dbReference type="PANTHER" id="PTHR22807:SF53">
    <property type="entry name" value="RIBOSOMAL RNA SMALL SUBUNIT METHYLTRANSFERASE B-RELATED"/>
    <property type="match status" value="1"/>
</dbReference>
<dbReference type="InterPro" id="IPR001678">
    <property type="entry name" value="MeTrfase_RsmB-F_NOP2_dom"/>
</dbReference>
<name>A0A3D9HVQ1_9PROT</name>